<keyword evidence="1" id="KW-1133">Transmembrane helix</keyword>
<evidence type="ECO:0000259" key="2">
    <source>
        <dbReference type="Pfam" id="PF00535"/>
    </source>
</evidence>
<proteinExistence type="predicted"/>
<dbReference type="PANTHER" id="PTHR22916:SF3">
    <property type="entry name" value="UDP-GLCNAC:BETAGAL BETA-1,3-N-ACETYLGLUCOSAMINYLTRANSFERASE-LIKE PROTEIN 1"/>
    <property type="match status" value="1"/>
</dbReference>
<dbReference type="InterPro" id="IPR029044">
    <property type="entry name" value="Nucleotide-diphossugar_trans"/>
</dbReference>
<accession>A0ABV8EQ48</accession>
<protein>
    <submittedName>
        <fullName evidence="3">Glycosyltransferase family 2 protein</fullName>
    </submittedName>
</protein>
<dbReference type="Proteomes" id="UP001595766">
    <property type="component" value="Unassembled WGS sequence"/>
</dbReference>
<dbReference type="PANTHER" id="PTHR22916">
    <property type="entry name" value="GLYCOSYLTRANSFERASE"/>
    <property type="match status" value="1"/>
</dbReference>
<dbReference type="RefSeq" id="WP_241294694.1">
    <property type="nucleotide sequence ID" value="NZ_JAKZGR010000007.1"/>
</dbReference>
<reference evidence="4" key="1">
    <citation type="journal article" date="2019" name="Int. J. Syst. Evol. Microbiol.">
        <title>The Global Catalogue of Microorganisms (GCM) 10K type strain sequencing project: providing services to taxonomists for standard genome sequencing and annotation.</title>
        <authorList>
            <consortium name="The Broad Institute Genomics Platform"/>
            <consortium name="The Broad Institute Genome Sequencing Center for Infectious Disease"/>
            <person name="Wu L."/>
            <person name="Ma J."/>
        </authorList>
    </citation>
    <scope>NUCLEOTIDE SEQUENCE [LARGE SCALE GENOMIC DNA]</scope>
    <source>
        <strain evidence="4">CECT 8551</strain>
    </source>
</reference>
<evidence type="ECO:0000313" key="4">
    <source>
        <dbReference type="Proteomes" id="UP001595766"/>
    </source>
</evidence>
<gene>
    <name evidence="3" type="ORF">ACFOUP_15205</name>
</gene>
<keyword evidence="4" id="KW-1185">Reference proteome</keyword>
<dbReference type="Pfam" id="PF00535">
    <property type="entry name" value="Glycos_transf_2"/>
    <property type="match status" value="1"/>
</dbReference>
<dbReference type="SUPFAM" id="SSF53448">
    <property type="entry name" value="Nucleotide-diphospho-sugar transferases"/>
    <property type="match status" value="1"/>
</dbReference>
<keyword evidence="1" id="KW-0472">Membrane</keyword>
<organism evidence="3 4">
    <name type="scientific">Belliella kenyensis</name>
    <dbReference type="NCBI Taxonomy" id="1472724"/>
    <lineage>
        <taxon>Bacteria</taxon>
        <taxon>Pseudomonadati</taxon>
        <taxon>Bacteroidota</taxon>
        <taxon>Cytophagia</taxon>
        <taxon>Cytophagales</taxon>
        <taxon>Cyclobacteriaceae</taxon>
        <taxon>Belliella</taxon>
    </lineage>
</organism>
<evidence type="ECO:0000256" key="1">
    <source>
        <dbReference type="SAM" id="Phobius"/>
    </source>
</evidence>
<name>A0ABV8EQ48_9BACT</name>
<feature type="transmembrane region" description="Helical" evidence="1">
    <location>
        <begin position="295"/>
        <end position="316"/>
    </location>
</feature>
<dbReference type="Gene3D" id="3.90.550.10">
    <property type="entry name" value="Spore Coat Polysaccharide Biosynthesis Protein SpsA, Chain A"/>
    <property type="match status" value="1"/>
</dbReference>
<dbReference type="EMBL" id="JBHSAV010000059">
    <property type="protein sequence ID" value="MFC3977734.1"/>
    <property type="molecule type" value="Genomic_DNA"/>
</dbReference>
<dbReference type="CDD" id="cd00761">
    <property type="entry name" value="Glyco_tranf_GTA_type"/>
    <property type="match status" value="1"/>
</dbReference>
<feature type="domain" description="Glycosyltransferase 2-like" evidence="2">
    <location>
        <begin position="5"/>
        <end position="127"/>
    </location>
</feature>
<comment type="caution">
    <text evidence="3">The sequence shown here is derived from an EMBL/GenBank/DDBJ whole genome shotgun (WGS) entry which is preliminary data.</text>
</comment>
<sequence length="334" mass="38640">MPKVTILLPVFNCEKYVSQAIESILNQSFTDFEFLIINDGSTDSTPEILKEFSDSRIKIINNLSNEGLVPTLNRGITLANGEYIFRMDSDDVSHRERIKRQVQFMEINPKVVVCGTNRFILGRENSKGGKALKNSDVLAISIFNCPLVHPSVCIRKRFLDEYQLRYNVKYIHSEDNALWLAILKIGGEISVLSERLVGYRLHDDQVSKRFAEKQKESSTKARVDFLNYSFGIRMNVSEIKLYRALSYKEEIENIDMLQVIPSFVEKLNSIILNNGTLIIDRDVFLKILYERLSLLYLKSSFMGLTLVAHYLTHFLFNKNIYIGFKLLRRVFLKI</sequence>
<evidence type="ECO:0000313" key="3">
    <source>
        <dbReference type="EMBL" id="MFC3977734.1"/>
    </source>
</evidence>
<dbReference type="InterPro" id="IPR001173">
    <property type="entry name" value="Glyco_trans_2-like"/>
</dbReference>
<keyword evidence="1" id="KW-0812">Transmembrane</keyword>